<evidence type="ECO:0000313" key="4">
    <source>
        <dbReference type="Proteomes" id="UP000515928"/>
    </source>
</evidence>
<name>A0A7G9RZ01_9FIRM</name>
<dbReference type="EMBL" id="CP060715">
    <property type="protein sequence ID" value="QNN60826.1"/>
    <property type="molecule type" value="Genomic_DNA"/>
</dbReference>
<evidence type="ECO:0000256" key="1">
    <source>
        <dbReference type="SAM" id="MobiDB-lite"/>
    </source>
</evidence>
<feature type="compositionally biased region" description="Basic and acidic residues" evidence="1">
    <location>
        <begin position="532"/>
        <end position="544"/>
    </location>
</feature>
<evidence type="ECO:0000256" key="2">
    <source>
        <dbReference type="SAM" id="Phobius"/>
    </source>
</evidence>
<feature type="transmembrane region" description="Helical" evidence="2">
    <location>
        <begin position="20"/>
        <end position="39"/>
    </location>
</feature>
<evidence type="ECO:0000313" key="3">
    <source>
        <dbReference type="EMBL" id="QNN60826.1"/>
    </source>
</evidence>
<dbReference type="RefSeq" id="WP_187533947.1">
    <property type="nucleotide sequence ID" value="NZ_CBCSHU010000008.1"/>
</dbReference>
<keyword evidence="4" id="KW-1185">Reference proteome</keyword>
<reference evidence="3 4" key="1">
    <citation type="submission" date="2020-08" db="EMBL/GenBank/DDBJ databases">
        <title>Genome sequence of Erysipelothrix inopinata DSM 15511T.</title>
        <authorList>
            <person name="Hyun D.-W."/>
            <person name="Bae J.-W."/>
        </authorList>
    </citation>
    <scope>NUCLEOTIDE SEQUENCE [LARGE SCALE GENOMIC DNA]</scope>
    <source>
        <strain evidence="3 4">DSM 15511</strain>
    </source>
</reference>
<keyword evidence="2" id="KW-0812">Transmembrane</keyword>
<keyword evidence="2" id="KW-1133">Transmembrane helix</keyword>
<accession>A0A7G9RZ01</accession>
<organism evidence="3 4">
    <name type="scientific">Erysipelothrix inopinata</name>
    <dbReference type="NCBI Taxonomy" id="225084"/>
    <lineage>
        <taxon>Bacteria</taxon>
        <taxon>Bacillati</taxon>
        <taxon>Bacillota</taxon>
        <taxon>Erysipelotrichia</taxon>
        <taxon>Erysipelotrichales</taxon>
        <taxon>Erysipelotrichaceae</taxon>
        <taxon>Erysipelothrix</taxon>
    </lineage>
</organism>
<dbReference type="Proteomes" id="UP000515928">
    <property type="component" value="Chromosome"/>
</dbReference>
<dbReference type="KEGG" id="eio:H9L01_00125"/>
<dbReference type="AlphaFoldDB" id="A0A7G9RZ01"/>
<feature type="compositionally biased region" description="Low complexity" evidence="1">
    <location>
        <begin position="282"/>
        <end position="294"/>
    </location>
</feature>
<feature type="region of interest" description="Disordered" evidence="1">
    <location>
        <begin position="518"/>
        <end position="544"/>
    </location>
</feature>
<protein>
    <submittedName>
        <fullName evidence="3">Uncharacterized protein</fullName>
    </submittedName>
</protein>
<keyword evidence="2" id="KW-0472">Membrane</keyword>
<feature type="region of interest" description="Disordered" evidence="1">
    <location>
        <begin position="265"/>
        <end position="294"/>
    </location>
</feature>
<proteinExistence type="predicted"/>
<gene>
    <name evidence="3" type="ORF">H9L01_00125</name>
</gene>
<sequence length="544" mass="60767">MNNRIRYEMWNKIKEEKGSALMTMIVFFLVMVVLIFSISSRTLATFQESKDRNKHYSAYYIAETGLNRTVTLLKEDLNNLTHLDRLDLTESSHKDFMRAINQLIDDHLKDGKYEIEPGIFADIEFLETSEDDTYEIRAAGVYDSQVRTVSQTIMNLRSSVVFPVTEFVVNDALLADKKLILREGVIEGNIGIINPVKQGLFISTRNQTKVNGNIFIGKGHKPEDVLIRGNDYSPNNTNYDVNASKALISSGQVVNGTEYPALPQTRMPKFPTSQQKIKPSDVSNPNAVNNNGNLEVKNGQHITLKLKNRMTYIPQLKVVSSWDNSLTIDTENRNVAIITDYLEAMGTIYVKGNGRLTIYVNGHQGTPNLNFNPITFMNIDSKTKGDKDKIVIFAENSKKHTGSKITPDEIVLNRGAANIDSSGYFGSFMGECHTINISQNLNANIILVEQGSSVEITSASPQVTSELFFIPNGSIRYGSNYFKGAIVAQEIEFMGSNPKIYYKDPDFTKFPIEILMPVSSEGNGPDNPGQSDEIKLGPIKEVKQ</sequence>